<gene>
    <name evidence="9" type="ORF">A6048_03825</name>
</gene>
<feature type="transmembrane region" description="Helical" evidence="8">
    <location>
        <begin position="229"/>
        <end position="249"/>
    </location>
</feature>
<reference evidence="9 10" key="1">
    <citation type="submission" date="2016-04" db="EMBL/GenBank/DDBJ databases">
        <title>Complete genome sequence of the haloalkaliphilic hydrocarbon-degrading bacterium Dietzia psychralcaliphila ILA-1T, isolated from a drain of a fish product-processing plant.</title>
        <authorList>
            <person name="Zhao J."/>
            <person name="Hu B."/>
            <person name="Geng S."/>
            <person name="Nie Y."/>
            <person name="Tang Y."/>
        </authorList>
    </citation>
    <scope>NUCLEOTIDE SEQUENCE [LARGE SCALE GENOMIC DNA]</scope>
    <source>
        <strain evidence="9 10">ILA-1</strain>
    </source>
</reference>
<proteinExistence type="inferred from homology"/>
<dbReference type="PANTHER" id="PTHR43057">
    <property type="entry name" value="ARSENITE EFFLUX TRANSPORTER"/>
    <property type="match status" value="1"/>
</dbReference>
<keyword evidence="7 8" id="KW-0472">Membrane</keyword>
<evidence type="ECO:0000256" key="7">
    <source>
        <dbReference type="ARBA" id="ARBA00023136"/>
    </source>
</evidence>
<feature type="transmembrane region" description="Helical" evidence="8">
    <location>
        <begin position="72"/>
        <end position="91"/>
    </location>
</feature>
<evidence type="ECO:0000256" key="8">
    <source>
        <dbReference type="SAM" id="Phobius"/>
    </source>
</evidence>
<dbReference type="InterPro" id="IPR004706">
    <property type="entry name" value="Arsenical-R_Acr3"/>
</dbReference>
<evidence type="ECO:0000256" key="4">
    <source>
        <dbReference type="ARBA" id="ARBA00022475"/>
    </source>
</evidence>
<accession>A0AAD0NRE0</accession>
<keyword evidence="5 8" id="KW-0812">Transmembrane</keyword>
<protein>
    <submittedName>
        <fullName evidence="9">Bile acid:sodium symporter</fullName>
    </submittedName>
</protein>
<sequence>MGRLTLERRQVWIYAGSIAAGLALGSATSGFGQIAEPLLWPVLALLLYATTLQVPLLHLLSATRDIRFTGAALLGNFVLSPLVVWAMVSFLPDDPAIRLGVLLVLLVPCTDWFISFTQIAGGDVPRAVAVTPVNLALQLLLLPLYLLVMARAEVSGLVSFDVVAPAMLVVAMPLIAAALTERWIDARPARHEVRDRWAWAPIPLLASVVFLIAITQAETVLSALDVLPVVVPVFVAFLVAAVLTAKLLAITFSLPGEQGRTLAFGLGTRNSFVVLPLALALPQGLEVAAVVIVAQSLVELLGMIFFLWLIPLVFRTDSRVTPGK</sequence>
<dbReference type="Proteomes" id="UP000244903">
    <property type="component" value="Chromosome"/>
</dbReference>
<keyword evidence="3" id="KW-0813">Transport</keyword>
<dbReference type="KEGG" id="dpc:A6048_03825"/>
<name>A0AAD0NRE0_9ACTN</name>
<dbReference type="GO" id="GO:0015105">
    <property type="term" value="F:arsenite transmembrane transporter activity"/>
    <property type="evidence" value="ECO:0007669"/>
    <property type="project" value="TreeGrafter"/>
</dbReference>
<keyword evidence="10" id="KW-1185">Reference proteome</keyword>
<evidence type="ECO:0000256" key="3">
    <source>
        <dbReference type="ARBA" id="ARBA00022448"/>
    </source>
</evidence>
<feature type="transmembrane region" description="Helical" evidence="8">
    <location>
        <begin position="97"/>
        <end position="115"/>
    </location>
</feature>
<feature type="transmembrane region" description="Helical" evidence="8">
    <location>
        <begin position="154"/>
        <end position="176"/>
    </location>
</feature>
<dbReference type="InterPro" id="IPR002657">
    <property type="entry name" value="BilAc:Na_symport/Acr3"/>
</dbReference>
<comment type="similarity">
    <text evidence="2">Belongs to the arsenical resistance-3 (ACR3) (TC 2.A.59) family.</text>
</comment>
<dbReference type="GO" id="GO:0015297">
    <property type="term" value="F:antiporter activity"/>
    <property type="evidence" value="ECO:0007669"/>
    <property type="project" value="InterPro"/>
</dbReference>
<evidence type="ECO:0000313" key="9">
    <source>
        <dbReference type="EMBL" id="AWH97184.1"/>
    </source>
</evidence>
<evidence type="ECO:0000313" key="10">
    <source>
        <dbReference type="Proteomes" id="UP000244903"/>
    </source>
</evidence>
<evidence type="ECO:0000256" key="1">
    <source>
        <dbReference type="ARBA" id="ARBA00004651"/>
    </source>
</evidence>
<dbReference type="EMBL" id="CP015453">
    <property type="protein sequence ID" value="AWH97184.1"/>
    <property type="molecule type" value="Genomic_DNA"/>
</dbReference>
<dbReference type="Gene3D" id="1.20.1530.20">
    <property type="match status" value="1"/>
</dbReference>
<feature type="transmembrane region" description="Helical" evidence="8">
    <location>
        <begin position="38"/>
        <end position="60"/>
    </location>
</feature>
<comment type="subcellular location">
    <subcellularLocation>
        <location evidence="1">Cell membrane</location>
        <topology evidence="1">Multi-pass membrane protein</topology>
    </subcellularLocation>
</comment>
<dbReference type="GO" id="GO:0005886">
    <property type="term" value="C:plasma membrane"/>
    <property type="evidence" value="ECO:0007669"/>
    <property type="project" value="UniProtKB-SubCell"/>
</dbReference>
<organism evidence="9 10">
    <name type="scientific">Dietzia psychralcaliphila</name>
    <dbReference type="NCBI Taxonomy" id="139021"/>
    <lineage>
        <taxon>Bacteria</taxon>
        <taxon>Bacillati</taxon>
        <taxon>Actinomycetota</taxon>
        <taxon>Actinomycetes</taxon>
        <taxon>Mycobacteriales</taxon>
        <taxon>Dietziaceae</taxon>
        <taxon>Dietzia</taxon>
    </lineage>
</organism>
<dbReference type="AlphaFoldDB" id="A0AAD0NRE0"/>
<evidence type="ECO:0000256" key="2">
    <source>
        <dbReference type="ARBA" id="ARBA00010110"/>
    </source>
</evidence>
<feature type="transmembrane region" description="Helical" evidence="8">
    <location>
        <begin position="127"/>
        <end position="148"/>
    </location>
</feature>
<dbReference type="Pfam" id="PF01758">
    <property type="entry name" value="SBF"/>
    <property type="match status" value="1"/>
</dbReference>
<feature type="transmembrane region" description="Helical" evidence="8">
    <location>
        <begin position="12"/>
        <end position="32"/>
    </location>
</feature>
<evidence type="ECO:0000256" key="5">
    <source>
        <dbReference type="ARBA" id="ARBA00022692"/>
    </source>
</evidence>
<dbReference type="InterPro" id="IPR038770">
    <property type="entry name" value="Na+/solute_symporter_sf"/>
</dbReference>
<keyword evidence="6 8" id="KW-1133">Transmembrane helix</keyword>
<dbReference type="PANTHER" id="PTHR43057:SF1">
    <property type="entry name" value="ARSENICAL-RESISTANCE PROTEIN 3"/>
    <property type="match status" value="1"/>
</dbReference>
<evidence type="ECO:0000256" key="6">
    <source>
        <dbReference type="ARBA" id="ARBA00022989"/>
    </source>
</evidence>
<feature type="transmembrane region" description="Helical" evidence="8">
    <location>
        <begin position="287"/>
        <end position="314"/>
    </location>
</feature>
<keyword evidence="4" id="KW-1003">Cell membrane</keyword>
<dbReference type="GO" id="GO:0015104">
    <property type="term" value="F:antimonite transmembrane transporter activity"/>
    <property type="evidence" value="ECO:0007669"/>
    <property type="project" value="TreeGrafter"/>
</dbReference>
<feature type="transmembrane region" description="Helical" evidence="8">
    <location>
        <begin position="197"/>
        <end position="217"/>
    </location>
</feature>